<dbReference type="Pfam" id="PF01943">
    <property type="entry name" value="Polysacc_synt"/>
    <property type="match status" value="1"/>
</dbReference>
<proteinExistence type="predicted"/>
<feature type="transmembrane region" description="Helical" evidence="5">
    <location>
        <begin position="193"/>
        <end position="209"/>
    </location>
</feature>
<evidence type="ECO:0000256" key="2">
    <source>
        <dbReference type="ARBA" id="ARBA00022692"/>
    </source>
</evidence>
<feature type="transmembrane region" description="Helical" evidence="5">
    <location>
        <begin position="337"/>
        <end position="355"/>
    </location>
</feature>
<protein>
    <submittedName>
        <fullName evidence="6">Uncharacterized protein</fullName>
    </submittedName>
</protein>
<feature type="transmembrane region" description="Helical" evidence="5">
    <location>
        <begin position="90"/>
        <end position="111"/>
    </location>
</feature>
<dbReference type="InterPro" id="IPR052556">
    <property type="entry name" value="PolySynth_Transporter"/>
</dbReference>
<evidence type="ECO:0000313" key="7">
    <source>
        <dbReference type="Proteomes" id="UP000030408"/>
    </source>
</evidence>
<dbReference type="eggNOG" id="COG2244">
    <property type="taxonomic scope" value="Bacteria"/>
</dbReference>
<comment type="caution">
    <text evidence="6">The sequence shown here is derived from an EMBL/GenBank/DDBJ whole genome shotgun (WGS) entry which is preliminary data.</text>
</comment>
<keyword evidence="3 5" id="KW-1133">Transmembrane helix</keyword>
<dbReference type="GO" id="GO:0016020">
    <property type="term" value="C:membrane"/>
    <property type="evidence" value="ECO:0007669"/>
    <property type="project" value="UniProtKB-SubCell"/>
</dbReference>
<feature type="transmembrane region" description="Helical" evidence="5">
    <location>
        <begin position="149"/>
        <end position="172"/>
    </location>
</feature>
<evidence type="ECO:0000256" key="1">
    <source>
        <dbReference type="ARBA" id="ARBA00004141"/>
    </source>
</evidence>
<dbReference type="AlphaFoldDB" id="A0A0A3HUL4"/>
<comment type="subcellular location">
    <subcellularLocation>
        <location evidence="1">Membrane</location>
        <topology evidence="1">Multi-pass membrane protein</topology>
    </subcellularLocation>
</comment>
<feature type="transmembrane region" description="Helical" evidence="5">
    <location>
        <begin position="303"/>
        <end position="325"/>
    </location>
</feature>
<dbReference type="InterPro" id="IPR002797">
    <property type="entry name" value="Polysacc_synth"/>
</dbReference>
<keyword evidence="4 5" id="KW-0472">Membrane</keyword>
<dbReference type="Proteomes" id="UP000030408">
    <property type="component" value="Unassembled WGS sequence"/>
</dbReference>
<name>A0A0A3HUL4_9BACL</name>
<feature type="transmembrane region" description="Helical" evidence="5">
    <location>
        <begin position="361"/>
        <end position="382"/>
    </location>
</feature>
<organism evidence="6 7">
    <name type="scientific">Ureibacillus sinduriensis BLB-1 = JCM 15800</name>
    <dbReference type="NCBI Taxonomy" id="1384057"/>
    <lineage>
        <taxon>Bacteria</taxon>
        <taxon>Bacillati</taxon>
        <taxon>Bacillota</taxon>
        <taxon>Bacilli</taxon>
        <taxon>Bacillales</taxon>
        <taxon>Caryophanaceae</taxon>
        <taxon>Ureibacillus</taxon>
    </lineage>
</organism>
<evidence type="ECO:0000256" key="5">
    <source>
        <dbReference type="SAM" id="Phobius"/>
    </source>
</evidence>
<evidence type="ECO:0000313" key="6">
    <source>
        <dbReference type="EMBL" id="KGR73998.1"/>
    </source>
</evidence>
<feature type="transmembrane region" description="Helical" evidence="5">
    <location>
        <begin position="273"/>
        <end position="297"/>
    </location>
</feature>
<feature type="transmembrane region" description="Helical" evidence="5">
    <location>
        <begin position="215"/>
        <end position="239"/>
    </location>
</feature>
<feature type="transmembrane region" description="Helical" evidence="5">
    <location>
        <begin position="27"/>
        <end position="47"/>
    </location>
</feature>
<keyword evidence="7" id="KW-1185">Reference proteome</keyword>
<keyword evidence="2 5" id="KW-0812">Transmembrane</keyword>
<feature type="transmembrane region" description="Helical" evidence="5">
    <location>
        <begin position="59"/>
        <end position="84"/>
    </location>
</feature>
<dbReference type="EMBL" id="JPVO01000055">
    <property type="protein sequence ID" value="KGR73998.1"/>
    <property type="molecule type" value="Genomic_DNA"/>
</dbReference>
<feature type="transmembrane region" description="Helical" evidence="5">
    <location>
        <begin position="123"/>
        <end position="143"/>
    </location>
</feature>
<reference evidence="6 7" key="1">
    <citation type="submission" date="2014-02" db="EMBL/GenBank/DDBJ databases">
        <title>Draft genome sequence of Lysinibacillus sinduriensis JCM 15800.</title>
        <authorList>
            <person name="Zhang F."/>
            <person name="Wang G."/>
            <person name="Zhang L."/>
        </authorList>
    </citation>
    <scope>NUCLEOTIDE SEQUENCE [LARGE SCALE GENOMIC DNA]</scope>
    <source>
        <strain evidence="6 7">JCM 15800</strain>
    </source>
</reference>
<accession>A0A0A3HUL4</accession>
<evidence type="ECO:0000256" key="4">
    <source>
        <dbReference type="ARBA" id="ARBA00023136"/>
    </source>
</evidence>
<dbReference type="CDD" id="cd13128">
    <property type="entry name" value="MATE_Wzx_like"/>
    <property type="match status" value="1"/>
</dbReference>
<gene>
    <name evidence="6" type="ORF">CD33_18530</name>
</gene>
<sequence length="403" mass="45534">MGLSLIVTSLMARYLGTQNFGLLNYSLAYILIFTTVSKLGIDSIIVNEIIKKREDTGKLIGTTICLRLLSSTLSISLIFLIVRYMDPHDYTVQIITFIQSISLLMVVFDTIEFWFQSNLQSKYIVISKSIAFTIVSVWRLSLIFFEKSIYYFAVATIIEGLVISLFIVVFYFKFKGPKIRFSFLTAKDLLSQGFYFFIAGLLIVAYTQIDKIMLGQIMGGTTVGIYAAAMTISSLWVFIPNAIIQSARPVIMISKTENEQFYLKKYRQLYCSIIWIGIGASICITLLSKPIILLIYGNEFIESINVLIILIWSRIFSLIGTTRAIWLTVEDLGRFQVSFVAFGAIVNIVLNLILIPRYGAIGAAIATLLAEVISTFIALLFFKKTRPLFKLIIDAFLFKDVKI</sequence>
<dbReference type="PANTHER" id="PTHR43424:SF1">
    <property type="entry name" value="LOCUS PUTATIVE PROTEIN 1-RELATED"/>
    <property type="match status" value="1"/>
</dbReference>
<evidence type="ECO:0000256" key="3">
    <source>
        <dbReference type="ARBA" id="ARBA00022989"/>
    </source>
</evidence>
<dbReference type="PANTHER" id="PTHR43424">
    <property type="entry name" value="LOCUS PUTATIVE PROTEIN 1-RELATED"/>
    <property type="match status" value="1"/>
</dbReference>
<dbReference type="STRING" id="1384057.CD33_18530"/>